<dbReference type="PANTHER" id="PTHR33619:SF3">
    <property type="entry name" value="POLYSACCHARIDE EXPORT PROTEIN GFCE-RELATED"/>
    <property type="match status" value="1"/>
</dbReference>
<dbReference type="Gene3D" id="3.10.560.10">
    <property type="entry name" value="Outer membrane lipoprotein wza domain like"/>
    <property type="match status" value="2"/>
</dbReference>
<dbReference type="RefSeq" id="WP_310965724.1">
    <property type="nucleotide sequence ID" value="NZ_JAVMBO010000007.1"/>
</dbReference>
<dbReference type="InterPro" id="IPR019554">
    <property type="entry name" value="Soluble_ligand-bd"/>
</dbReference>
<evidence type="ECO:0000256" key="2">
    <source>
        <dbReference type="SAM" id="MobiDB-lite"/>
    </source>
</evidence>
<accession>A0ABU2HFS3</accession>
<organism evidence="6 7">
    <name type="scientific">Marinobacter xiaoshiensis</name>
    <dbReference type="NCBI Taxonomy" id="3073652"/>
    <lineage>
        <taxon>Bacteria</taxon>
        <taxon>Pseudomonadati</taxon>
        <taxon>Pseudomonadota</taxon>
        <taxon>Gammaproteobacteria</taxon>
        <taxon>Pseudomonadales</taxon>
        <taxon>Marinobacteraceae</taxon>
        <taxon>Marinobacter</taxon>
    </lineage>
</organism>
<proteinExistence type="predicted"/>
<protein>
    <submittedName>
        <fullName evidence="6">Polysaccharide biosynthesis/export family protein</fullName>
    </submittedName>
</protein>
<gene>
    <name evidence="6" type="ORF">RKA07_04890</name>
</gene>
<dbReference type="PANTHER" id="PTHR33619">
    <property type="entry name" value="POLYSACCHARIDE EXPORT PROTEIN GFCE-RELATED"/>
    <property type="match status" value="1"/>
</dbReference>
<evidence type="ECO:0000259" key="5">
    <source>
        <dbReference type="Pfam" id="PF10531"/>
    </source>
</evidence>
<dbReference type="Pfam" id="PF10531">
    <property type="entry name" value="SLBB"/>
    <property type="match status" value="1"/>
</dbReference>
<dbReference type="Gene3D" id="3.30.1950.10">
    <property type="entry name" value="wza like domain"/>
    <property type="match status" value="1"/>
</dbReference>
<keyword evidence="1 3" id="KW-0732">Signal</keyword>
<feature type="chain" id="PRO_5046667497" evidence="3">
    <location>
        <begin position="26"/>
        <end position="581"/>
    </location>
</feature>
<feature type="domain" description="Soluble ligand binding" evidence="5">
    <location>
        <begin position="488"/>
        <end position="533"/>
    </location>
</feature>
<evidence type="ECO:0000313" key="7">
    <source>
        <dbReference type="Proteomes" id="UP001267407"/>
    </source>
</evidence>
<dbReference type="InterPro" id="IPR049712">
    <property type="entry name" value="Poly_export"/>
</dbReference>
<keyword evidence="7" id="KW-1185">Reference proteome</keyword>
<feature type="signal peptide" evidence="3">
    <location>
        <begin position="1"/>
        <end position="25"/>
    </location>
</feature>
<dbReference type="EMBL" id="JAVMBO010000007">
    <property type="protein sequence ID" value="MDS1309446.1"/>
    <property type="molecule type" value="Genomic_DNA"/>
</dbReference>
<dbReference type="Pfam" id="PF02563">
    <property type="entry name" value="Poly_export"/>
    <property type="match status" value="1"/>
</dbReference>
<name>A0ABU2HFS3_9GAMM</name>
<comment type="caution">
    <text evidence="6">The sequence shown here is derived from an EMBL/GenBank/DDBJ whole genome shotgun (WGS) entry which is preliminary data.</text>
</comment>
<dbReference type="InterPro" id="IPR003715">
    <property type="entry name" value="Poly_export_N"/>
</dbReference>
<evidence type="ECO:0000259" key="4">
    <source>
        <dbReference type="Pfam" id="PF02563"/>
    </source>
</evidence>
<reference evidence="6" key="1">
    <citation type="submission" date="2023-09" db="EMBL/GenBank/DDBJ databases">
        <title>Marinobacter sediminicola sp. nov. and Marinobacter maritimum sp. nov., isolated from marine sediment.</title>
        <authorList>
            <person name="An J."/>
        </authorList>
    </citation>
    <scope>NUCLEOTIDE SEQUENCE</scope>
    <source>
        <strain evidence="6">F60267</strain>
    </source>
</reference>
<evidence type="ECO:0000256" key="1">
    <source>
        <dbReference type="ARBA" id="ARBA00022729"/>
    </source>
</evidence>
<dbReference type="Proteomes" id="UP001267407">
    <property type="component" value="Unassembled WGS sequence"/>
</dbReference>
<feature type="domain" description="Polysaccharide export protein N-terminal" evidence="4">
    <location>
        <begin position="110"/>
        <end position="183"/>
    </location>
</feature>
<sequence length="581" mass="63334">MTHYYRLVARIVTLVCLALMLPSHALSQSFGDIPKSQRERLLPQIEAAAGNRANAPSEADTAAQQRQAGTNRRAGTYGPVLMESQKEELTPFGAELFTGGFRGLRSDGLNPDYRVLPGDQVTLRLWGATEMDRVLPVDAQGNIFIPAIGPVQVQGVSHSQLDAVVKSAVRRVYPNNVNVYTNLQGVQPVSVFVTGYVNKPGRYVGVPSDSILYLLDQASGIDEQLGSYRNIKLSRNGEVIAHVDLYDFLLEGKLDHPQLQEGDTLLVEKRGPALTVLGDVSKANVFELPAGPLTGAMLTGMAPLLPGVSHALVRGKRGATPHSEYLPLNQFETAELANGDEILFLADQRPDSLVVQLEGAYLGRSYYVVPKGVTLHELMNEIAIDAEETAWESISLRRESVAERQKEALDSSLRRLETTYLGASSSTAEESAIRIQEAELISRFVEEARKVEPNGRLVVAHEGKLVDVRLQDGDIITLPQRTDAVLTSGEVYIPQSLVYVPGRSVDDYIQAAGGFSQHANEDHILIARQNGEVRNAGEVELLPGDQILVLPKVETKNLQIASTVTQILYQIAVATKVALDL</sequence>
<feature type="region of interest" description="Disordered" evidence="2">
    <location>
        <begin position="49"/>
        <end position="75"/>
    </location>
</feature>
<evidence type="ECO:0000256" key="3">
    <source>
        <dbReference type="SAM" id="SignalP"/>
    </source>
</evidence>
<evidence type="ECO:0000313" key="6">
    <source>
        <dbReference type="EMBL" id="MDS1309446.1"/>
    </source>
</evidence>